<dbReference type="PANTHER" id="PTHR38457:SF1">
    <property type="entry name" value="REGULATOR ABRB-RELATED"/>
    <property type="match status" value="1"/>
</dbReference>
<dbReference type="PIRSF" id="PIRSF038991">
    <property type="entry name" value="Protein_AbrB"/>
    <property type="match status" value="1"/>
</dbReference>
<protein>
    <submittedName>
        <fullName evidence="2">Ammonia monooxygenase</fullName>
    </submittedName>
</protein>
<keyword evidence="1" id="KW-0472">Membrane</keyword>
<dbReference type="InterPro" id="IPR007820">
    <property type="entry name" value="AbrB_fam"/>
</dbReference>
<proteinExistence type="predicted"/>
<dbReference type="Pfam" id="PF05145">
    <property type="entry name" value="AbrB"/>
    <property type="match status" value="1"/>
</dbReference>
<sequence>MKPAIPYTGIACAAAAALAGGGLFQLVGLPLAWMLGPAFAMMTVKTAWPQRIAWPRILGDAGVVVVAYLLGRSMTKATAVTILHDLPFMMATALLWLVLGFLVGWLFAKLARIDTVSGILGCSPGGLTQMVIVADSDSRADAGTVAIVQTCRILVVLYTVPFTAAWMAHAGTSEGAAAAGQGPAAQIAEASLAAPSFYGYLLLPAVPLAAWLLRRMKVPAGEFLGPVLLVGVLAASGFAWPEVPELLTAAAQACIGLFIGSRVRLRILLENKRLAPLALAAGGFFVSLTLAAAWAISAVAEGSIITWFLALSPGGLGEVAVTAMQLGANDAQVTAYQVFRLLFILFLVPFLVNLTRKKWKEDL</sequence>
<dbReference type="RefSeq" id="WP_213412735.1">
    <property type="nucleotide sequence ID" value="NZ_BOVK01000037.1"/>
</dbReference>
<dbReference type="PANTHER" id="PTHR38457">
    <property type="entry name" value="REGULATOR ABRB-RELATED"/>
    <property type="match status" value="1"/>
</dbReference>
<feature type="transmembrane region" description="Helical" evidence="1">
    <location>
        <begin position="7"/>
        <end position="33"/>
    </location>
</feature>
<dbReference type="AlphaFoldDB" id="A0A8J4H7G2"/>
<dbReference type="InterPro" id="IPR017516">
    <property type="entry name" value="AbrB_dup"/>
</dbReference>
<comment type="caution">
    <text evidence="2">The sequence shown here is derived from an EMBL/GenBank/DDBJ whole genome shotgun (WGS) entry which is preliminary data.</text>
</comment>
<keyword evidence="2" id="KW-0503">Monooxygenase</keyword>
<feature type="transmembrane region" description="Helical" evidence="1">
    <location>
        <begin position="53"/>
        <end position="70"/>
    </location>
</feature>
<dbReference type="Proteomes" id="UP000677918">
    <property type="component" value="Unassembled WGS sequence"/>
</dbReference>
<keyword evidence="1" id="KW-1133">Transmembrane helix</keyword>
<dbReference type="GO" id="GO:0010468">
    <property type="term" value="P:regulation of gene expression"/>
    <property type="evidence" value="ECO:0007669"/>
    <property type="project" value="InterPro"/>
</dbReference>
<dbReference type="GO" id="GO:0004497">
    <property type="term" value="F:monooxygenase activity"/>
    <property type="evidence" value="ECO:0007669"/>
    <property type="project" value="UniProtKB-KW"/>
</dbReference>
<evidence type="ECO:0000313" key="3">
    <source>
        <dbReference type="Proteomes" id="UP000677918"/>
    </source>
</evidence>
<feature type="transmembrane region" description="Helical" evidence="1">
    <location>
        <begin position="197"/>
        <end position="213"/>
    </location>
</feature>
<dbReference type="NCBIfam" id="TIGR03082">
    <property type="entry name" value="Gneg_AbrB_dup"/>
    <property type="match status" value="2"/>
</dbReference>
<organism evidence="2 3">
    <name type="scientific">Xylanibacillus composti</name>
    <dbReference type="NCBI Taxonomy" id="1572762"/>
    <lineage>
        <taxon>Bacteria</taxon>
        <taxon>Bacillati</taxon>
        <taxon>Bacillota</taxon>
        <taxon>Bacilli</taxon>
        <taxon>Bacillales</taxon>
        <taxon>Paenibacillaceae</taxon>
        <taxon>Xylanibacillus</taxon>
    </lineage>
</organism>
<feature type="transmembrane region" description="Helical" evidence="1">
    <location>
        <begin position="338"/>
        <end position="355"/>
    </location>
</feature>
<gene>
    <name evidence="2" type="ORF">XYCOK13_27720</name>
</gene>
<dbReference type="GO" id="GO:0016020">
    <property type="term" value="C:membrane"/>
    <property type="evidence" value="ECO:0007669"/>
    <property type="project" value="InterPro"/>
</dbReference>
<name>A0A8J4H7G2_9BACL</name>
<accession>A0A8J4H7G2</accession>
<keyword evidence="1" id="KW-0812">Transmembrane</keyword>
<evidence type="ECO:0000256" key="1">
    <source>
        <dbReference type="SAM" id="Phobius"/>
    </source>
</evidence>
<feature type="transmembrane region" description="Helical" evidence="1">
    <location>
        <begin position="277"/>
        <end position="298"/>
    </location>
</feature>
<keyword evidence="2" id="KW-0560">Oxidoreductase</keyword>
<dbReference type="EMBL" id="BOVK01000037">
    <property type="protein sequence ID" value="GIQ69948.1"/>
    <property type="molecule type" value="Genomic_DNA"/>
</dbReference>
<feature type="transmembrane region" description="Helical" evidence="1">
    <location>
        <begin position="246"/>
        <end position="265"/>
    </location>
</feature>
<keyword evidence="3" id="KW-1185">Reference proteome</keyword>
<reference evidence="2" key="1">
    <citation type="submission" date="2021-04" db="EMBL/GenBank/DDBJ databases">
        <title>Draft genome sequence of Xylanibacillus composti strain K13.</title>
        <authorList>
            <person name="Uke A."/>
            <person name="Chhe C."/>
            <person name="Baramee S."/>
            <person name="Kosugi A."/>
        </authorList>
    </citation>
    <scope>NUCLEOTIDE SEQUENCE</scope>
    <source>
        <strain evidence="2">K13</strain>
    </source>
</reference>
<evidence type="ECO:0000313" key="2">
    <source>
        <dbReference type="EMBL" id="GIQ69948.1"/>
    </source>
</evidence>
<feature type="transmembrane region" description="Helical" evidence="1">
    <location>
        <begin position="220"/>
        <end position="240"/>
    </location>
</feature>
<feature type="transmembrane region" description="Helical" evidence="1">
    <location>
        <begin position="82"/>
        <end position="108"/>
    </location>
</feature>